<dbReference type="InterPro" id="IPR009571">
    <property type="entry name" value="SUR7/Rim9-like_fungi"/>
</dbReference>
<evidence type="ECO:0000313" key="8">
    <source>
        <dbReference type="Proteomes" id="UP000290900"/>
    </source>
</evidence>
<evidence type="ECO:0000256" key="5">
    <source>
        <dbReference type="SAM" id="MobiDB-lite"/>
    </source>
</evidence>
<evidence type="ECO:0000256" key="1">
    <source>
        <dbReference type="ARBA" id="ARBA00004141"/>
    </source>
</evidence>
<dbReference type="OrthoDB" id="2354757at2759"/>
<feature type="region of interest" description="Disordered" evidence="5">
    <location>
        <begin position="273"/>
        <end position="316"/>
    </location>
</feature>
<keyword evidence="3 6" id="KW-1133">Transmembrane helix</keyword>
<dbReference type="InParanoid" id="A0A448YG55"/>
<dbReference type="STRING" id="13370.A0A448YG55"/>
<dbReference type="Proteomes" id="UP000290900">
    <property type="component" value="Unassembled WGS sequence"/>
</dbReference>
<feature type="compositionally biased region" description="Acidic residues" evidence="5">
    <location>
        <begin position="305"/>
        <end position="316"/>
    </location>
</feature>
<dbReference type="Pfam" id="PF06687">
    <property type="entry name" value="SUR7"/>
    <property type="match status" value="1"/>
</dbReference>
<feature type="transmembrane region" description="Helical" evidence="6">
    <location>
        <begin position="154"/>
        <end position="176"/>
    </location>
</feature>
<comment type="subcellular location">
    <subcellularLocation>
        <location evidence="1">Membrane</location>
        <topology evidence="1">Multi-pass membrane protein</topology>
    </subcellularLocation>
</comment>
<dbReference type="EMBL" id="CAACVR010000001">
    <property type="protein sequence ID" value="VEU19900.1"/>
    <property type="molecule type" value="Genomic_DNA"/>
</dbReference>
<evidence type="ECO:0000256" key="2">
    <source>
        <dbReference type="ARBA" id="ARBA00022692"/>
    </source>
</evidence>
<feature type="compositionally biased region" description="Basic and acidic residues" evidence="5">
    <location>
        <begin position="212"/>
        <end position="221"/>
    </location>
</feature>
<keyword evidence="4 6" id="KW-0472">Membrane</keyword>
<dbReference type="PANTHER" id="PTHR28013">
    <property type="entry name" value="PROTEIN DCV1-RELATED"/>
    <property type="match status" value="1"/>
</dbReference>
<reference evidence="7 8" key="1">
    <citation type="submission" date="2018-12" db="EMBL/GenBank/DDBJ databases">
        <authorList>
            <person name="Tiukova I."/>
            <person name="Dainat J."/>
        </authorList>
    </citation>
    <scope>NUCLEOTIDE SEQUENCE [LARGE SCALE GENOMIC DNA]</scope>
</reference>
<dbReference type="InterPro" id="IPR051380">
    <property type="entry name" value="pH-response_reg_palI/RIM9"/>
</dbReference>
<gene>
    <name evidence="7" type="ORF">BRENAR_LOCUS635</name>
</gene>
<feature type="transmembrane region" description="Helical" evidence="6">
    <location>
        <begin position="121"/>
        <end position="142"/>
    </location>
</feature>
<name>A0A448YG55_BRENA</name>
<organism evidence="7 8">
    <name type="scientific">Brettanomyces naardenensis</name>
    <name type="common">Yeast</name>
    <dbReference type="NCBI Taxonomy" id="13370"/>
    <lineage>
        <taxon>Eukaryota</taxon>
        <taxon>Fungi</taxon>
        <taxon>Dikarya</taxon>
        <taxon>Ascomycota</taxon>
        <taxon>Saccharomycotina</taxon>
        <taxon>Pichiomycetes</taxon>
        <taxon>Pichiales</taxon>
        <taxon>Pichiaceae</taxon>
        <taxon>Brettanomyces</taxon>
    </lineage>
</organism>
<evidence type="ECO:0000256" key="6">
    <source>
        <dbReference type="SAM" id="Phobius"/>
    </source>
</evidence>
<sequence length="316" mass="35303">MKQLSFHGKVVVFQCTLLAIAFAFQLMAVLTVPVTGLTLCSYQGYRFGVFGLCDDSDCTSMQIGYRPIRVKTNLSGFTLPSNARHSISYLLVVHPISTAFTGVQLLITAPMISEKFSSSSAYLLVLLLWTLPTFILTLLSFLVDLLMFIPHLRWCGWTLLGSTCMIALCGTTLCIMRRTVTSRMTREYTKALSSNDIYLSAVNNSLDDSDESESRSTDRQLYDNNSDGGIRIAQGRRTTISQYSESYQDPDQSYEDSLEDRSSYVEIPLLQQPQRSTLTSAGHVQSAVHDRNLENPPTTLFVSDSESDDDLNDLRM</sequence>
<dbReference type="GO" id="GO:0035838">
    <property type="term" value="C:growing cell tip"/>
    <property type="evidence" value="ECO:0007669"/>
    <property type="project" value="TreeGrafter"/>
</dbReference>
<evidence type="ECO:0000313" key="7">
    <source>
        <dbReference type="EMBL" id="VEU19900.1"/>
    </source>
</evidence>
<feature type="region of interest" description="Disordered" evidence="5">
    <location>
        <begin position="206"/>
        <end position="229"/>
    </location>
</feature>
<accession>A0A448YG55</accession>
<evidence type="ECO:0000256" key="4">
    <source>
        <dbReference type="ARBA" id="ARBA00023136"/>
    </source>
</evidence>
<dbReference type="AlphaFoldDB" id="A0A448YG55"/>
<feature type="transmembrane region" description="Helical" evidence="6">
    <location>
        <begin position="87"/>
        <end position="109"/>
    </location>
</feature>
<protein>
    <submittedName>
        <fullName evidence="7">DEKNAAC100827</fullName>
    </submittedName>
</protein>
<dbReference type="GO" id="GO:0032153">
    <property type="term" value="C:cell division site"/>
    <property type="evidence" value="ECO:0007669"/>
    <property type="project" value="TreeGrafter"/>
</dbReference>
<dbReference type="GO" id="GO:0005886">
    <property type="term" value="C:plasma membrane"/>
    <property type="evidence" value="ECO:0007669"/>
    <property type="project" value="InterPro"/>
</dbReference>
<dbReference type="FunCoup" id="A0A448YG55">
    <property type="interactions" value="6"/>
</dbReference>
<evidence type="ECO:0000256" key="3">
    <source>
        <dbReference type="ARBA" id="ARBA00022989"/>
    </source>
</evidence>
<feature type="compositionally biased region" description="Polar residues" evidence="5">
    <location>
        <begin position="273"/>
        <end position="283"/>
    </location>
</feature>
<dbReference type="PANTHER" id="PTHR28013:SF3">
    <property type="entry name" value="PROTEIN DCV1-RELATED"/>
    <property type="match status" value="1"/>
</dbReference>
<proteinExistence type="predicted"/>
<keyword evidence="2 6" id="KW-0812">Transmembrane</keyword>
<feature type="transmembrane region" description="Helical" evidence="6">
    <location>
        <begin position="12"/>
        <end position="32"/>
    </location>
</feature>
<keyword evidence="8" id="KW-1185">Reference proteome</keyword>